<reference evidence="2" key="1">
    <citation type="journal article" date="2015" name="BMC Genomics">
        <title>Draft genome of a commonly misdiagnosed multidrug resistant pathogen Candida auris.</title>
        <authorList>
            <person name="Chatterjee S."/>
            <person name="Alampalli S.V."/>
            <person name="Nageshan R.K."/>
            <person name="Chettiar S.T."/>
            <person name="Joshi S."/>
            <person name="Tatu U.S."/>
        </authorList>
    </citation>
    <scope>NUCLEOTIDE SEQUENCE [LARGE SCALE GENOMIC DNA]</scope>
    <source>
        <strain evidence="2">6684</strain>
    </source>
</reference>
<dbReference type="Proteomes" id="UP000037122">
    <property type="component" value="Unassembled WGS sequence"/>
</dbReference>
<dbReference type="AlphaFoldDB" id="A0A0L0P2Z9"/>
<comment type="caution">
    <text evidence="1">The sequence shown here is derived from an EMBL/GenBank/DDBJ whole genome shotgun (WGS) entry which is preliminary data.</text>
</comment>
<accession>A0A0L0P2Z9</accession>
<gene>
    <name evidence="1" type="ORF">QG37_02263</name>
</gene>
<proteinExistence type="predicted"/>
<sequence>MQFDLKLLQTFNLVFYIDHFSQKTKTWPKIPTATFQYYIVVCKEIGCCRDVLNGIWDVSIVRHLALNAL</sequence>
<evidence type="ECO:0000313" key="2">
    <source>
        <dbReference type="Proteomes" id="UP000037122"/>
    </source>
</evidence>
<dbReference type="VEuPathDB" id="FungiDB:QG37_02263"/>
<organism evidence="1 2">
    <name type="scientific">Candidozyma auris</name>
    <name type="common">Yeast</name>
    <name type="synonym">Candida auris</name>
    <dbReference type="NCBI Taxonomy" id="498019"/>
    <lineage>
        <taxon>Eukaryota</taxon>
        <taxon>Fungi</taxon>
        <taxon>Dikarya</taxon>
        <taxon>Ascomycota</taxon>
        <taxon>Saccharomycotina</taxon>
        <taxon>Pichiomycetes</taxon>
        <taxon>Metschnikowiaceae</taxon>
        <taxon>Candidozyma</taxon>
    </lineage>
</organism>
<evidence type="ECO:0000313" key="1">
    <source>
        <dbReference type="EMBL" id="KNE00733.1"/>
    </source>
</evidence>
<protein>
    <submittedName>
        <fullName evidence="1">Uncharacterized protein</fullName>
    </submittedName>
</protein>
<dbReference type="EMBL" id="LGST01000017">
    <property type="protein sequence ID" value="KNE00733.1"/>
    <property type="molecule type" value="Genomic_DNA"/>
</dbReference>
<name>A0A0L0P2Z9_CANAR</name>